<evidence type="ECO:0000256" key="1">
    <source>
        <dbReference type="SAM" id="SignalP"/>
    </source>
</evidence>
<feature type="chain" id="PRO_5011653639" description="DUF4329 domain-containing protein" evidence="1">
    <location>
        <begin position="20"/>
        <end position="182"/>
    </location>
</feature>
<proteinExistence type="predicted"/>
<evidence type="ECO:0000259" key="2">
    <source>
        <dbReference type="Pfam" id="PF14220"/>
    </source>
</evidence>
<dbReference type="OrthoDB" id="7850904at2"/>
<dbReference type="Proteomes" id="UP000199658">
    <property type="component" value="Unassembled WGS sequence"/>
</dbReference>
<sequence>MKCLTLCCALFLGLSHTGAADTLRLNEGRMLDAAARQVLTTLQARSFRSGREFCGLLGRNENGAIISTQPRRGNADTCLPYQFRTKGVVPLASFHTHGAYDHEADSEVPSYEDLDADMKEGLVGFIATPGGRFWVNLPQEGLTRQLCGLRCLPQDRHFNQGDWGLIRKTYTLRQLKQRRQLY</sequence>
<dbReference type="STRING" id="670154.SAMN04488002_2087"/>
<dbReference type="RefSeq" id="WP_090216377.1">
    <property type="nucleotide sequence ID" value="NZ_FOYO01000001.1"/>
</dbReference>
<dbReference type="InterPro" id="IPR025479">
    <property type="entry name" value="DUF4329"/>
</dbReference>
<dbReference type="SUPFAM" id="SSF102712">
    <property type="entry name" value="JAB1/MPN domain"/>
    <property type="match status" value="1"/>
</dbReference>
<keyword evidence="1" id="KW-0732">Signal</keyword>
<protein>
    <recommendedName>
        <fullName evidence="2">DUF4329 domain-containing protein</fullName>
    </recommendedName>
</protein>
<keyword evidence="4" id="KW-1185">Reference proteome</keyword>
<dbReference type="Pfam" id="PF14220">
    <property type="entry name" value="DUF4329"/>
    <property type="match status" value="1"/>
</dbReference>
<evidence type="ECO:0000313" key="4">
    <source>
        <dbReference type="Proteomes" id="UP000199658"/>
    </source>
</evidence>
<reference evidence="4" key="1">
    <citation type="submission" date="2016-10" db="EMBL/GenBank/DDBJ databases">
        <authorList>
            <person name="Varghese N."/>
            <person name="Submissions S."/>
        </authorList>
    </citation>
    <scope>NUCLEOTIDE SEQUENCE [LARGE SCALE GENOMIC DNA]</scope>
    <source>
        <strain evidence="4">DSM 26921</strain>
    </source>
</reference>
<feature type="domain" description="DUF4329" evidence="2">
    <location>
        <begin position="32"/>
        <end position="148"/>
    </location>
</feature>
<name>A0A1I6GWK2_9RHOB</name>
<organism evidence="3 4">
    <name type="scientific">Litoreibacter janthinus</name>
    <dbReference type="NCBI Taxonomy" id="670154"/>
    <lineage>
        <taxon>Bacteria</taxon>
        <taxon>Pseudomonadati</taxon>
        <taxon>Pseudomonadota</taxon>
        <taxon>Alphaproteobacteria</taxon>
        <taxon>Rhodobacterales</taxon>
        <taxon>Roseobacteraceae</taxon>
        <taxon>Litoreibacter</taxon>
    </lineage>
</organism>
<dbReference type="AlphaFoldDB" id="A0A1I6GWK2"/>
<gene>
    <name evidence="3" type="ORF">SAMN04488002_2087</name>
</gene>
<feature type="signal peptide" evidence="1">
    <location>
        <begin position="1"/>
        <end position="19"/>
    </location>
</feature>
<accession>A0A1I6GWK2</accession>
<dbReference type="EMBL" id="FOYO01000001">
    <property type="protein sequence ID" value="SFR46605.1"/>
    <property type="molecule type" value="Genomic_DNA"/>
</dbReference>
<evidence type="ECO:0000313" key="3">
    <source>
        <dbReference type="EMBL" id="SFR46605.1"/>
    </source>
</evidence>